<name>A0ABQ4ZZ03_9ASTR</name>
<dbReference type="Gene3D" id="3.30.420.10">
    <property type="entry name" value="Ribonuclease H-like superfamily/Ribonuclease H"/>
    <property type="match status" value="1"/>
</dbReference>
<reference evidence="2" key="1">
    <citation type="journal article" date="2022" name="Int. J. Mol. Sci.">
        <title>Draft Genome of Tanacetum Coccineum: Genomic Comparison of Closely Related Tanacetum-Family Plants.</title>
        <authorList>
            <person name="Yamashiro T."/>
            <person name="Shiraishi A."/>
            <person name="Nakayama K."/>
            <person name="Satake H."/>
        </authorList>
    </citation>
    <scope>NUCLEOTIDE SEQUENCE</scope>
</reference>
<proteinExistence type="predicted"/>
<comment type="caution">
    <text evidence="2">The sequence shown here is derived from an EMBL/GenBank/DDBJ whole genome shotgun (WGS) entry which is preliminary data.</text>
</comment>
<dbReference type="Proteomes" id="UP001151760">
    <property type="component" value="Unassembled WGS sequence"/>
</dbReference>
<dbReference type="InterPro" id="IPR036397">
    <property type="entry name" value="RNaseH_sf"/>
</dbReference>
<keyword evidence="2" id="KW-0808">Transferase</keyword>
<dbReference type="InterPro" id="IPR001584">
    <property type="entry name" value="Integrase_cat-core"/>
</dbReference>
<sequence>MEKTMKRYGVNHRFFTSYHPQTSGQVENTNRALKIILEKTVKDHPTIWSRKLNDALWDFRTTYKTPTRTTPYKLIYGKNCHLPFEIEHRAYWALKNDNPDLIADSEKRMFQLRELDELRHQTYENSRLYKNRRDLPKDIPLDSVVVLRYEKKSKSKNKGKVPTEMELVLEQTQQGTSYEVSVSAEEVEELKIKVKIKGEKKEALLTLRQKPEHLSDTYVFIMKMEILLDPTSNKLMVVMRTASIAAKPCQEDSLEFYLITGSIYTDQQGTVVIATVFDEVTKTLSSIFVDYH</sequence>
<keyword evidence="2" id="KW-0548">Nucleotidyltransferase</keyword>
<dbReference type="SUPFAM" id="SSF53098">
    <property type="entry name" value="Ribonuclease H-like"/>
    <property type="match status" value="1"/>
</dbReference>
<feature type="domain" description="Integrase catalytic" evidence="1">
    <location>
        <begin position="1"/>
        <end position="91"/>
    </location>
</feature>
<dbReference type="GO" id="GO:0003964">
    <property type="term" value="F:RNA-directed DNA polymerase activity"/>
    <property type="evidence" value="ECO:0007669"/>
    <property type="project" value="UniProtKB-KW"/>
</dbReference>
<keyword evidence="3" id="KW-1185">Reference proteome</keyword>
<protein>
    <submittedName>
        <fullName evidence="2">Reverse transcriptase domain-containing protein</fullName>
    </submittedName>
</protein>
<evidence type="ECO:0000259" key="1">
    <source>
        <dbReference type="PROSITE" id="PS50994"/>
    </source>
</evidence>
<keyword evidence="2" id="KW-0695">RNA-directed DNA polymerase</keyword>
<dbReference type="InterPro" id="IPR050951">
    <property type="entry name" value="Retrovirus_Pol_polyprotein"/>
</dbReference>
<dbReference type="PANTHER" id="PTHR37984:SF5">
    <property type="entry name" value="PROTEIN NYNRIN-LIKE"/>
    <property type="match status" value="1"/>
</dbReference>
<dbReference type="PANTHER" id="PTHR37984">
    <property type="entry name" value="PROTEIN CBG26694"/>
    <property type="match status" value="1"/>
</dbReference>
<dbReference type="InterPro" id="IPR012337">
    <property type="entry name" value="RNaseH-like_sf"/>
</dbReference>
<dbReference type="EMBL" id="BQNB010011710">
    <property type="protein sequence ID" value="GJS94165.1"/>
    <property type="molecule type" value="Genomic_DNA"/>
</dbReference>
<evidence type="ECO:0000313" key="2">
    <source>
        <dbReference type="EMBL" id="GJS94165.1"/>
    </source>
</evidence>
<accession>A0ABQ4ZZ03</accession>
<organism evidence="2 3">
    <name type="scientific">Tanacetum coccineum</name>
    <dbReference type="NCBI Taxonomy" id="301880"/>
    <lineage>
        <taxon>Eukaryota</taxon>
        <taxon>Viridiplantae</taxon>
        <taxon>Streptophyta</taxon>
        <taxon>Embryophyta</taxon>
        <taxon>Tracheophyta</taxon>
        <taxon>Spermatophyta</taxon>
        <taxon>Magnoliopsida</taxon>
        <taxon>eudicotyledons</taxon>
        <taxon>Gunneridae</taxon>
        <taxon>Pentapetalae</taxon>
        <taxon>asterids</taxon>
        <taxon>campanulids</taxon>
        <taxon>Asterales</taxon>
        <taxon>Asteraceae</taxon>
        <taxon>Asteroideae</taxon>
        <taxon>Anthemideae</taxon>
        <taxon>Anthemidinae</taxon>
        <taxon>Tanacetum</taxon>
    </lineage>
</organism>
<dbReference type="PROSITE" id="PS50994">
    <property type="entry name" value="INTEGRASE"/>
    <property type="match status" value="1"/>
</dbReference>
<reference evidence="2" key="2">
    <citation type="submission" date="2022-01" db="EMBL/GenBank/DDBJ databases">
        <authorList>
            <person name="Yamashiro T."/>
            <person name="Shiraishi A."/>
            <person name="Satake H."/>
            <person name="Nakayama K."/>
        </authorList>
    </citation>
    <scope>NUCLEOTIDE SEQUENCE</scope>
</reference>
<evidence type="ECO:0000313" key="3">
    <source>
        <dbReference type="Proteomes" id="UP001151760"/>
    </source>
</evidence>
<gene>
    <name evidence="2" type="ORF">Tco_0801133</name>
</gene>